<protein>
    <submittedName>
        <fullName evidence="1">Uncharacterized protein</fullName>
    </submittedName>
</protein>
<organism evidence="1 2">
    <name type="scientific">Moellerella wisconsensis</name>
    <dbReference type="NCBI Taxonomy" id="158849"/>
    <lineage>
        <taxon>Bacteria</taxon>
        <taxon>Pseudomonadati</taxon>
        <taxon>Pseudomonadota</taxon>
        <taxon>Gammaproteobacteria</taxon>
        <taxon>Enterobacterales</taxon>
        <taxon>Morganellaceae</taxon>
        <taxon>Moellerella</taxon>
    </lineage>
</organism>
<reference evidence="1" key="1">
    <citation type="submission" date="2022-03" db="EMBL/GenBank/DDBJ databases">
        <title>ESBL-producing Moellerella wisconsensis and Escherichia marmotae isolated from wild game meat.</title>
        <authorList>
            <person name="Biggel M."/>
        </authorList>
    </citation>
    <scope>NUCLEOTIDE SEQUENCE</scope>
    <source>
        <strain evidence="1">W1</strain>
    </source>
</reference>
<name>A0ACD3Y9K9_9GAMM</name>
<sequence length="184" mass="19198">MNAKAGTASQTFRFSAIFVAPTCTMKIPSVINFTPTGEGVQSSELIGEGLEATGGVTISFSDCMNYGMTRPPQIQVTGRTVQLGGSDFYFADAPEPTGAYPANGYGVKLSLNGQKLFEDSANIAVTEGGGVIKAKTGSTIEALNGSSLNLNARLSCGSYSPCSRAPDHQTGAFKATIRFQLAYD</sequence>
<evidence type="ECO:0000313" key="2">
    <source>
        <dbReference type="Proteomes" id="UP000829420"/>
    </source>
</evidence>
<gene>
    <name evidence="1" type="ORF">MNY70_05155</name>
</gene>
<dbReference type="EMBL" id="CP093255">
    <property type="protein sequence ID" value="UNH39837.1"/>
    <property type="molecule type" value="Genomic_DNA"/>
</dbReference>
<evidence type="ECO:0000313" key="1">
    <source>
        <dbReference type="EMBL" id="UNH39837.1"/>
    </source>
</evidence>
<proteinExistence type="predicted"/>
<dbReference type="Proteomes" id="UP000829420">
    <property type="component" value="Chromosome"/>
</dbReference>
<accession>A0ACD3Y9K9</accession>
<keyword evidence="2" id="KW-1185">Reference proteome</keyword>